<keyword evidence="12" id="KW-1185">Reference proteome</keyword>
<dbReference type="OrthoDB" id="5174038at2"/>
<gene>
    <name evidence="9 11" type="primary">prcB</name>
    <name evidence="11" type="ORF">EPD65_10875</name>
</gene>
<evidence type="ECO:0000256" key="1">
    <source>
        <dbReference type="ARBA" id="ARBA00001198"/>
    </source>
</evidence>
<dbReference type="NCBIfam" id="TIGR03690">
    <property type="entry name" value="20S_bact_beta"/>
    <property type="match status" value="1"/>
</dbReference>
<evidence type="ECO:0000256" key="9">
    <source>
        <dbReference type="HAMAP-Rule" id="MF_02113"/>
    </source>
</evidence>
<dbReference type="Pfam" id="PF00227">
    <property type="entry name" value="Proteasome"/>
    <property type="match status" value="1"/>
</dbReference>
<dbReference type="HAMAP" id="MF_02113_B">
    <property type="entry name" value="Proteasome_B_B"/>
    <property type="match status" value="1"/>
</dbReference>
<feature type="active site" description="Nucleophile" evidence="9">
    <location>
        <position position="57"/>
    </location>
</feature>
<keyword evidence="6 9" id="KW-0068">Autocatalytic cleavage</keyword>
<dbReference type="CDD" id="cd01906">
    <property type="entry name" value="proteasome_protease_HslV"/>
    <property type="match status" value="1"/>
</dbReference>
<sequence length="288" mass="30016">MSALGGAAGSFVGLPASFMAPGTSSFADFLSAHQPDLLPSSRVTGLGSAADLAPHGTTIVAATFSGGVVMAGDRRATMGNIIAQRDIEKVFPADEYSCVGIAGTAGLAVEMVRLFQTELEHYEKIEGSTLSMDGKSNRLAALIRGNLGLAMQGLAVVPLFAGFDLDAGIGRIFSYDVTGGRYEETAFHSVGSGSLFARGSLKKLYRDDLSADATVQAVVEALYDAADDDSATGGPDVTRRIFPVVQVITADGGHRMADEDVATIADRVIDGRMRRPDGPAAELEGPRR</sequence>
<dbReference type="InterPro" id="IPR022483">
    <property type="entry name" value="PSB_actinobac"/>
</dbReference>
<proteinExistence type="inferred from homology"/>
<dbReference type="Gene3D" id="3.60.20.10">
    <property type="entry name" value="Glutamine Phosphoribosylpyrophosphate, subunit 1, domain 1"/>
    <property type="match status" value="1"/>
</dbReference>
<feature type="chain" id="PRO_5023270586" description="Proteasome subunit beta" evidence="9">
    <location>
        <begin position="57"/>
        <end position="288"/>
    </location>
</feature>
<comment type="similarity">
    <text evidence="9">Belongs to the peptidase T1B family.</text>
</comment>
<comment type="subunit">
    <text evidence="9">The 20S proteasome core is composed of 14 alpha and 14 beta subunits that assemble into four stacked heptameric rings, resulting in a barrel-shaped structure. The two inner rings, each composed of seven catalytic beta subunits, are sandwiched by two outer rings, each composed of seven alpha subunits. The catalytic chamber with the active sites is on the inside of the barrel. Has a gated structure, the ends of the cylinder being occluded by the N-termini of the alpha-subunits. Is capped by the proteasome-associated ATPase, ARC.</text>
</comment>
<protein>
    <recommendedName>
        <fullName evidence="9 10">Proteasome subunit beta</fullName>
        <ecNumber evidence="9 10">3.4.25.1</ecNumber>
    </recommendedName>
    <alternativeName>
        <fullName evidence="9">20S proteasome beta subunit</fullName>
    </alternativeName>
    <alternativeName>
        <fullName evidence="9">Proteasome core protein PrcB</fullName>
    </alternativeName>
</protein>
<dbReference type="RefSeq" id="WP_131584040.1">
    <property type="nucleotide sequence ID" value="NZ_SJZJ01000017.1"/>
</dbReference>
<dbReference type="EMBL" id="SJZJ01000017">
    <property type="protein sequence ID" value="TCJ23364.1"/>
    <property type="molecule type" value="Genomic_DNA"/>
</dbReference>
<evidence type="ECO:0000313" key="11">
    <source>
        <dbReference type="EMBL" id="TCJ23364.1"/>
    </source>
</evidence>
<comment type="subcellular location">
    <subcellularLocation>
        <location evidence="9">Cytoplasm</location>
    </subcellularLocation>
</comment>
<dbReference type="GO" id="GO:0019774">
    <property type="term" value="C:proteasome core complex, beta-subunit complex"/>
    <property type="evidence" value="ECO:0007669"/>
    <property type="project" value="UniProtKB-UniRule"/>
</dbReference>
<keyword evidence="4 9" id="KW-0888">Threonine protease</keyword>
<name>A0A4R1BZ23_9ACTN</name>
<comment type="pathway">
    <text evidence="9">Protein degradation; proteasomal Pup-dependent pathway.</text>
</comment>
<evidence type="ECO:0000256" key="2">
    <source>
        <dbReference type="ARBA" id="ARBA00022490"/>
    </source>
</evidence>
<feature type="propeptide" id="PRO_5021050329" description="Removed in mature form; by autocatalysis" evidence="9">
    <location>
        <begin position="1"/>
        <end position="56"/>
    </location>
</feature>
<dbReference type="InterPro" id="IPR023333">
    <property type="entry name" value="Proteasome_suB-type"/>
</dbReference>
<comment type="caution">
    <text evidence="11">The sequence shown here is derived from an EMBL/GenBank/DDBJ whole genome shotgun (WGS) entry which is preliminary data.</text>
</comment>
<dbReference type="GO" id="GO:0019941">
    <property type="term" value="P:modification-dependent protein catabolic process"/>
    <property type="evidence" value="ECO:0007669"/>
    <property type="project" value="UniProtKB-UniRule"/>
</dbReference>
<evidence type="ECO:0000256" key="7">
    <source>
        <dbReference type="ARBA" id="ARBA00022942"/>
    </source>
</evidence>
<dbReference type="PANTHER" id="PTHR32194">
    <property type="entry name" value="METALLOPROTEASE TLDD"/>
    <property type="match status" value="1"/>
</dbReference>
<keyword evidence="7 9" id="KW-0647">Proteasome</keyword>
<dbReference type="Proteomes" id="UP000295453">
    <property type="component" value="Unassembled WGS sequence"/>
</dbReference>
<dbReference type="PANTHER" id="PTHR32194:SF0">
    <property type="entry name" value="ATP-DEPENDENT PROTEASE SUBUNIT HSLV"/>
    <property type="match status" value="1"/>
</dbReference>
<evidence type="ECO:0000256" key="5">
    <source>
        <dbReference type="ARBA" id="ARBA00022801"/>
    </source>
</evidence>
<evidence type="ECO:0000256" key="3">
    <source>
        <dbReference type="ARBA" id="ARBA00022670"/>
    </source>
</evidence>
<organism evidence="11 12">
    <name type="scientific">Nocardioides jejuensis</name>
    <dbReference type="NCBI Taxonomy" id="2502782"/>
    <lineage>
        <taxon>Bacteria</taxon>
        <taxon>Bacillati</taxon>
        <taxon>Actinomycetota</taxon>
        <taxon>Actinomycetes</taxon>
        <taxon>Propionibacteriales</taxon>
        <taxon>Nocardioidaceae</taxon>
        <taxon>Nocardioides</taxon>
    </lineage>
</organism>
<keyword evidence="3 9" id="KW-0645">Protease</keyword>
<evidence type="ECO:0000256" key="10">
    <source>
        <dbReference type="NCBIfam" id="TIGR03690"/>
    </source>
</evidence>
<keyword evidence="2 9" id="KW-0963">Cytoplasm</keyword>
<dbReference type="InterPro" id="IPR029055">
    <property type="entry name" value="Ntn_hydrolases_N"/>
</dbReference>
<keyword evidence="5 9" id="KW-0378">Hydrolase</keyword>
<evidence type="ECO:0000313" key="12">
    <source>
        <dbReference type="Proteomes" id="UP000295453"/>
    </source>
</evidence>
<comment type="activity regulation">
    <text evidence="9">The formation of the proteasomal ATPase ARC-20S proteasome complex, likely via the docking of the C-termini of ARC into the intersubunit pockets in the alpha-rings, may trigger opening of the gate for substrate entry. Interconversion between the open-gate and close-gate conformations leads to a dynamic regulation of the 20S proteasome proteolysis activity.</text>
</comment>
<keyword evidence="8 9" id="KW-0865">Zymogen</keyword>
<accession>A0A4R1BZ23</accession>
<evidence type="ECO:0000256" key="8">
    <source>
        <dbReference type="ARBA" id="ARBA00023145"/>
    </source>
</evidence>
<dbReference type="PROSITE" id="PS51476">
    <property type="entry name" value="PROTEASOME_BETA_2"/>
    <property type="match status" value="1"/>
</dbReference>
<dbReference type="EC" id="3.4.25.1" evidence="9 10"/>
<dbReference type="SUPFAM" id="SSF56235">
    <property type="entry name" value="N-terminal nucleophile aminohydrolases (Ntn hydrolases)"/>
    <property type="match status" value="1"/>
</dbReference>
<comment type="function">
    <text evidence="9">Component of the proteasome core, a large protease complex with broad specificity involved in protein degradation.</text>
</comment>
<dbReference type="AlphaFoldDB" id="A0A4R1BZ23"/>
<comment type="catalytic activity">
    <reaction evidence="1 9">
        <text>Cleavage of peptide bonds with very broad specificity.</text>
        <dbReference type="EC" id="3.4.25.1"/>
    </reaction>
</comment>
<dbReference type="GO" id="GO:0004298">
    <property type="term" value="F:threonine-type endopeptidase activity"/>
    <property type="evidence" value="ECO:0007669"/>
    <property type="project" value="UniProtKB-UniRule"/>
</dbReference>
<evidence type="ECO:0000256" key="6">
    <source>
        <dbReference type="ARBA" id="ARBA00022813"/>
    </source>
</evidence>
<dbReference type="UniPathway" id="UPA00997"/>
<dbReference type="GO" id="GO:0010498">
    <property type="term" value="P:proteasomal protein catabolic process"/>
    <property type="evidence" value="ECO:0007669"/>
    <property type="project" value="UniProtKB-UniRule"/>
</dbReference>
<reference evidence="11 12" key="1">
    <citation type="submission" date="2019-03" db="EMBL/GenBank/DDBJ databases">
        <authorList>
            <person name="Kim M.K.M."/>
        </authorList>
    </citation>
    <scope>NUCLEOTIDE SEQUENCE [LARGE SCALE GENOMIC DNA]</scope>
    <source>
        <strain evidence="11 12">18JY15-6</strain>
    </source>
</reference>
<dbReference type="GO" id="GO:0005737">
    <property type="term" value="C:cytoplasm"/>
    <property type="evidence" value="ECO:0007669"/>
    <property type="project" value="UniProtKB-SubCell"/>
</dbReference>
<dbReference type="InterPro" id="IPR001353">
    <property type="entry name" value="Proteasome_sua/b"/>
</dbReference>
<evidence type="ECO:0000256" key="4">
    <source>
        <dbReference type="ARBA" id="ARBA00022698"/>
    </source>
</evidence>